<sequence length="296" mass="33319">MESTMIETNPLVTVIIPTYHDWPRLSACLDALKMQSYSASLIEIFVVNNDPQDTPPPMELAENVTILAESKPGSYAARNLGLSRANGKLIFFTDSDCKPASDWIESAVTIFNASPEVKRIAGRVKVFSAHETFKLVELYDSVFAFQQADYVESGFAVTANLIARRECFELIGPFNSDLMSGGDVEWNLRATEEGLTMRYYDNVMVQHPARDTLKELLIKAKRVAGGRYKKERSEAIKWSFTRGILPPVGAYKTIVHAKLQSTKNTVILFFLFYMLKVYTSINIWLLALNLAQPSRK</sequence>
<dbReference type="PANTHER" id="PTHR43179:SF12">
    <property type="entry name" value="GALACTOFURANOSYLTRANSFERASE GLFT2"/>
    <property type="match status" value="1"/>
</dbReference>
<dbReference type="SUPFAM" id="SSF53448">
    <property type="entry name" value="Nucleotide-diphospho-sugar transferases"/>
    <property type="match status" value="1"/>
</dbReference>
<feature type="domain" description="Glycosyltransferase 2-like" evidence="5">
    <location>
        <begin position="13"/>
        <end position="169"/>
    </location>
</feature>
<reference evidence="6 7" key="1">
    <citation type="submission" date="2014-06" db="EMBL/GenBank/DDBJ databases">
        <title>Genomes of Alteromonas australica, a world apart.</title>
        <authorList>
            <person name="Gonzaga A."/>
            <person name="Lopez-Perez M."/>
            <person name="Rodriguez-Valera F."/>
        </authorList>
    </citation>
    <scope>NUCLEOTIDE SEQUENCE [LARGE SCALE GENOMIC DNA]</scope>
    <source>
        <strain evidence="6 7">H 17</strain>
    </source>
</reference>
<evidence type="ECO:0000256" key="4">
    <source>
        <dbReference type="SAM" id="Phobius"/>
    </source>
</evidence>
<keyword evidence="4" id="KW-0472">Membrane</keyword>
<dbReference type="EMBL" id="CP008849">
    <property type="protein sequence ID" value="AIF98652.1"/>
    <property type="molecule type" value="Genomic_DNA"/>
</dbReference>
<evidence type="ECO:0000256" key="3">
    <source>
        <dbReference type="ARBA" id="ARBA00022679"/>
    </source>
</evidence>
<dbReference type="PANTHER" id="PTHR43179">
    <property type="entry name" value="RHAMNOSYLTRANSFERASE WBBL"/>
    <property type="match status" value="1"/>
</dbReference>
<dbReference type="eggNOG" id="COG1216">
    <property type="taxonomic scope" value="Bacteria"/>
</dbReference>
<keyword evidence="3" id="KW-0808">Transferase</keyword>
<keyword evidence="7" id="KW-1185">Reference proteome</keyword>
<organism evidence="6 7">
    <name type="scientific">Alteromonas australica</name>
    <dbReference type="NCBI Taxonomy" id="589873"/>
    <lineage>
        <taxon>Bacteria</taxon>
        <taxon>Pseudomonadati</taxon>
        <taxon>Pseudomonadota</taxon>
        <taxon>Gammaproteobacteria</taxon>
        <taxon>Alteromonadales</taxon>
        <taxon>Alteromonadaceae</taxon>
        <taxon>Alteromonas/Salinimonas group</taxon>
        <taxon>Alteromonas</taxon>
    </lineage>
</organism>
<dbReference type="InterPro" id="IPR029044">
    <property type="entry name" value="Nucleotide-diphossugar_trans"/>
</dbReference>
<keyword evidence="4" id="KW-0812">Transmembrane</keyword>
<dbReference type="AlphaFoldDB" id="A0A075P5S6"/>
<dbReference type="Pfam" id="PF00535">
    <property type="entry name" value="Glycos_transf_2"/>
    <property type="match status" value="1"/>
</dbReference>
<gene>
    <name evidence="6" type="ORF">EP13_08135</name>
</gene>
<evidence type="ECO:0000313" key="7">
    <source>
        <dbReference type="Proteomes" id="UP000056090"/>
    </source>
</evidence>
<evidence type="ECO:0000313" key="6">
    <source>
        <dbReference type="EMBL" id="AIF98652.1"/>
    </source>
</evidence>
<dbReference type="InterPro" id="IPR001173">
    <property type="entry name" value="Glyco_trans_2-like"/>
</dbReference>
<keyword evidence="4" id="KW-1133">Transmembrane helix</keyword>
<dbReference type="Proteomes" id="UP000056090">
    <property type="component" value="Chromosome"/>
</dbReference>
<feature type="transmembrane region" description="Helical" evidence="4">
    <location>
        <begin position="266"/>
        <end position="291"/>
    </location>
</feature>
<protein>
    <recommendedName>
        <fullName evidence="5">Glycosyltransferase 2-like domain-containing protein</fullName>
    </recommendedName>
</protein>
<evidence type="ECO:0000259" key="5">
    <source>
        <dbReference type="Pfam" id="PF00535"/>
    </source>
</evidence>
<dbReference type="Gene3D" id="3.90.550.10">
    <property type="entry name" value="Spore Coat Polysaccharide Biosynthesis Protein SpsA, Chain A"/>
    <property type="match status" value="1"/>
</dbReference>
<evidence type="ECO:0000256" key="2">
    <source>
        <dbReference type="ARBA" id="ARBA00022676"/>
    </source>
</evidence>
<accession>A0A075P5S6</accession>
<dbReference type="GO" id="GO:0016757">
    <property type="term" value="F:glycosyltransferase activity"/>
    <property type="evidence" value="ECO:0007669"/>
    <property type="project" value="UniProtKB-KW"/>
</dbReference>
<keyword evidence="2" id="KW-0328">Glycosyltransferase</keyword>
<comment type="similarity">
    <text evidence="1">Belongs to the glycosyltransferase 2 family.</text>
</comment>
<evidence type="ECO:0000256" key="1">
    <source>
        <dbReference type="ARBA" id="ARBA00006739"/>
    </source>
</evidence>
<proteinExistence type="inferred from homology"/>
<name>A0A075P5S6_9ALTE</name>
<dbReference type="KEGG" id="aal:EP13_08135"/>